<comment type="similarity">
    <text evidence="2">Belongs to the MAPRE family.</text>
</comment>
<dbReference type="FunFam" id="1.10.418.10:FF:000028">
    <property type="entry name" value="RP/EB family microtubule-associated protein"/>
    <property type="match status" value="1"/>
</dbReference>
<evidence type="ECO:0000256" key="7">
    <source>
        <dbReference type="ARBA" id="ARBA00023212"/>
    </source>
</evidence>
<dbReference type="AlphaFoldDB" id="A0ABD3G6V3"/>
<keyword evidence="7" id="KW-0206">Cytoskeleton</keyword>
<evidence type="ECO:0000259" key="10">
    <source>
        <dbReference type="PROSITE" id="PS50021"/>
    </source>
</evidence>
<evidence type="ECO:0000256" key="2">
    <source>
        <dbReference type="ARBA" id="ARBA00010729"/>
    </source>
</evidence>
<keyword evidence="5" id="KW-0493">Microtubule</keyword>
<evidence type="ECO:0000256" key="6">
    <source>
        <dbReference type="ARBA" id="ARBA00022776"/>
    </source>
</evidence>
<dbReference type="InterPro" id="IPR036872">
    <property type="entry name" value="CH_dom_sf"/>
</dbReference>
<evidence type="ECO:0000313" key="11">
    <source>
        <dbReference type="EMBL" id="KAL3673720.1"/>
    </source>
</evidence>
<keyword evidence="6" id="KW-0498">Mitosis</keyword>
<proteinExistence type="inferred from homology"/>
<evidence type="ECO:0000256" key="5">
    <source>
        <dbReference type="ARBA" id="ARBA00022701"/>
    </source>
</evidence>
<sequence length="321" mass="36911">MSLRKLKWRGIGRLELLAWVNEFLQTDYTKLEHLADGIAYCQIFDALYPGKVNLHQLNFQARSEMEYERNFKLLRRTFHLCDVKKEIRIRKLVQGIFQEHFEFLHWVHDYVHRTCPDAVRSYHGFERRQDALRLSFSDSQVSNSNLIPKYSNSMKIPREAYIEGYEPEGDRDGNIEISSVGECSSNGVQEEPNADVSPDDDERLEALDPVMEVVRTLAAKSAVTKLEECMKSVGVMPSQSKVTAKKESFRRSNAPSEAKSRTKKTKARTEVVIEDPAEPDPMMCRYMAELLECLESELLGRVKDLQCLENSIEVLTAIQPS</sequence>
<accession>A0ABD3G6V3</accession>
<gene>
    <name evidence="11" type="ORF">V7S43_001417</name>
</gene>
<dbReference type="Pfam" id="PF00307">
    <property type="entry name" value="CH"/>
    <property type="match status" value="1"/>
</dbReference>
<dbReference type="EMBL" id="JBIMZQ010000002">
    <property type="protein sequence ID" value="KAL3673720.1"/>
    <property type="molecule type" value="Genomic_DNA"/>
</dbReference>
<organism evidence="11 12">
    <name type="scientific">Phytophthora oleae</name>
    <dbReference type="NCBI Taxonomy" id="2107226"/>
    <lineage>
        <taxon>Eukaryota</taxon>
        <taxon>Sar</taxon>
        <taxon>Stramenopiles</taxon>
        <taxon>Oomycota</taxon>
        <taxon>Peronosporomycetes</taxon>
        <taxon>Peronosporales</taxon>
        <taxon>Peronosporaceae</taxon>
        <taxon>Phytophthora</taxon>
    </lineage>
</organism>
<keyword evidence="8" id="KW-0131">Cell cycle</keyword>
<feature type="domain" description="Calponin-homology (CH)" evidence="10">
    <location>
        <begin position="10"/>
        <end position="112"/>
    </location>
</feature>
<evidence type="ECO:0000313" key="12">
    <source>
        <dbReference type="Proteomes" id="UP001632037"/>
    </source>
</evidence>
<reference evidence="11 12" key="1">
    <citation type="submission" date="2024-09" db="EMBL/GenBank/DDBJ databases">
        <title>Genome sequencing and assembly of Phytophthora oleae, isolate VK10A, causative agent of rot of olive drupes.</title>
        <authorList>
            <person name="Conti Taguali S."/>
            <person name="Riolo M."/>
            <person name="La Spada F."/>
            <person name="Cacciola S.O."/>
            <person name="Dionisio G."/>
        </authorList>
    </citation>
    <scope>NUCLEOTIDE SEQUENCE [LARGE SCALE GENOMIC DNA]</scope>
    <source>
        <strain evidence="11 12">VK10A</strain>
    </source>
</reference>
<dbReference type="SUPFAM" id="SSF47576">
    <property type="entry name" value="Calponin-homology domain, CH-domain"/>
    <property type="match status" value="1"/>
</dbReference>
<dbReference type="InterPro" id="IPR001715">
    <property type="entry name" value="CH_dom"/>
</dbReference>
<comment type="caution">
    <text evidence="11">The sequence shown here is derived from an EMBL/GenBank/DDBJ whole genome shotgun (WGS) entry which is preliminary data.</text>
</comment>
<comment type="subcellular location">
    <subcellularLocation>
        <location evidence="1">Cytoplasm</location>
        <location evidence="1">Cytoskeleton</location>
    </subcellularLocation>
</comment>
<evidence type="ECO:0000256" key="1">
    <source>
        <dbReference type="ARBA" id="ARBA00004245"/>
    </source>
</evidence>
<dbReference type="PROSITE" id="PS50021">
    <property type="entry name" value="CH"/>
    <property type="match status" value="1"/>
</dbReference>
<dbReference type="PANTHER" id="PTHR10623">
    <property type="entry name" value="MICROTUBULE-ASSOCIATED PROTEIN RP/EB FAMILY MEMBER"/>
    <property type="match status" value="1"/>
</dbReference>
<keyword evidence="3" id="KW-0963">Cytoplasm</keyword>
<keyword evidence="12" id="KW-1185">Reference proteome</keyword>
<evidence type="ECO:0000256" key="4">
    <source>
        <dbReference type="ARBA" id="ARBA00022618"/>
    </source>
</evidence>
<dbReference type="InterPro" id="IPR027328">
    <property type="entry name" value="MAPRE"/>
</dbReference>
<keyword evidence="4" id="KW-0132">Cell division</keyword>
<feature type="region of interest" description="Disordered" evidence="9">
    <location>
        <begin position="182"/>
        <end position="201"/>
    </location>
</feature>
<evidence type="ECO:0000256" key="3">
    <source>
        <dbReference type="ARBA" id="ARBA00022490"/>
    </source>
</evidence>
<dbReference type="GO" id="GO:0051301">
    <property type="term" value="P:cell division"/>
    <property type="evidence" value="ECO:0007669"/>
    <property type="project" value="UniProtKB-KW"/>
</dbReference>
<protein>
    <recommendedName>
        <fullName evidence="10">Calponin-homology (CH) domain-containing protein</fullName>
    </recommendedName>
</protein>
<dbReference type="Gene3D" id="1.10.418.10">
    <property type="entry name" value="Calponin-like domain"/>
    <property type="match status" value="1"/>
</dbReference>
<evidence type="ECO:0000256" key="9">
    <source>
        <dbReference type="SAM" id="MobiDB-lite"/>
    </source>
</evidence>
<dbReference type="Proteomes" id="UP001632037">
    <property type="component" value="Unassembled WGS sequence"/>
</dbReference>
<feature type="region of interest" description="Disordered" evidence="9">
    <location>
        <begin position="240"/>
        <end position="267"/>
    </location>
</feature>
<name>A0ABD3G6V3_9STRA</name>
<evidence type="ECO:0000256" key="8">
    <source>
        <dbReference type="ARBA" id="ARBA00023306"/>
    </source>
</evidence>
<dbReference type="GO" id="GO:0005874">
    <property type="term" value="C:microtubule"/>
    <property type="evidence" value="ECO:0007669"/>
    <property type="project" value="UniProtKB-KW"/>
</dbReference>